<organism evidence="2 3">
    <name type="scientific">Streptomyces similanensis</name>
    <dbReference type="NCBI Taxonomy" id="1274988"/>
    <lineage>
        <taxon>Bacteria</taxon>
        <taxon>Bacillati</taxon>
        <taxon>Actinomycetota</taxon>
        <taxon>Actinomycetes</taxon>
        <taxon>Kitasatosporales</taxon>
        <taxon>Streptomycetaceae</taxon>
        <taxon>Streptomyces</taxon>
    </lineage>
</organism>
<keyword evidence="3" id="KW-1185">Reference proteome</keyword>
<protein>
    <submittedName>
        <fullName evidence="2">Uncharacterized protein</fullName>
    </submittedName>
</protein>
<evidence type="ECO:0000313" key="2">
    <source>
        <dbReference type="EMBL" id="GAA5070603.1"/>
    </source>
</evidence>
<dbReference type="RefSeq" id="WP_345670832.1">
    <property type="nucleotide sequence ID" value="NZ_BAABKC010000087.1"/>
</dbReference>
<sequence>MTTSNLSPVSEVSAAEAALCALAKRMLALVAATLHHQFPTGAYLVLTRPVDGSDDDSVRLDSVRAARGEIVWSFTEKPHEEHLLPAVSEEIEALWGDSNPRNTDDVLNLIQRVDRLALYEFLQFLPEECQTEDEIEDAEGWGRTPLGIALGPASEPTAPGASA</sequence>
<proteinExistence type="predicted"/>
<evidence type="ECO:0000256" key="1">
    <source>
        <dbReference type="SAM" id="MobiDB-lite"/>
    </source>
</evidence>
<evidence type="ECO:0000313" key="3">
    <source>
        <dbReference type="Proteomes" id="UP001500124"/>
    </source>
</evidence>
<gene>
    <name evidence="2" type="ORF">GCM10023336_55870</name>
</gene>
<feature type="region of interest" description="Disordered" evidence="1">
    <location>
        <begin position="142"/>
        <end position="163"/>
    </location>
</feature>
<accession>A0ABP9L7R5</accession>
<dbReference type="Proteomes" id="UP001500124">
    <property type="component" value="Unassembled WGS sequence"/>
</dbReference>
<comment type="caution">
    <text evidence="2">The sequence shown here is derived from an EMBL/GenBank/DDBJ whole genome shotgun (WGS) entry which is preliminary data.</text>
</comment>
<reference evidence="3" key="1">
    <citation type="journal article" date="2019" name="Int. J. Syst. Evol. Microbiol.">
        <title>The Global Catalogue of Microorganisms (GCM) 10K type strain sequencing project: providing services to taxonomists for standard genome sequencing and annotation.</title>
        <authorList>
            <consortium name="The Broad Institute Genomics Platform"/>
            <consortium name="The Broad Institute Genome Sequencing Center for Infectious Disease"/>
            <person name="Wu L."/>
            <person name="Ma J."/>
        </authorList>
    </citation>
    <scope>NUCLEOTIDE SEQUENCE [LARGE SCALE GENOMIC DNA]</scope>
    <source>
        <strain evidence="3">JCM 18410</strain>
    </source>
</reference>
<dbReference type="EMBL" id="BAABKC010000087">
    <property type="protein sequence ID" value="GAA5070603.1"/>
    <property type="molecule type" value="Genomic_DNA"/>
</dbReference>
<name>A0ABP9L7R5_9ACTN</name>